<gene>
    <name evidence="1" type="ORF">EPK99_06675</name>
</gene>
<organism evidence="1 2">
    <name type="scientific">Neorhizobium lilium</name>
    <dbReference type="NCBI Taxonomy" id="2503024"/>
    <lineage>
        <taxon>Bacteria</taxon>
        <taxon>Pseudomonadati</taxon>
        <taxon>Pseudomonadota</taxon>
        <taxon>Alphaproteobacteria</taxon>
        <taxon>Hyphomicrobiales</taxon>
        <taxon>Rhizobiaceae</taxon>
        <taxon>Rhizobium/Agrobacterium group</taxon>
        <taxon>Neorhizobium</taxon>
    </lineage>
</organism>
<dbReference type="Proteomes" id="UP000287687">
    <property type="component" value="Unassembled WGS sequence"/>
</dbReference>
<protein>
    <submittedName>
        <fullName evidence="1">Uncharacterized protein</fullName>
    </submittedName>
</protein>
<keyword evidence="2" id="KW-1185">Reference proteome</keyword>
<dbReference type="AlphaFoldDB" id="A0A3S3SEH6"/>
<accession>A0A3S3SEH6</accession>
<reference evidence="1 2" key="1">
    <citation type="submission" date="2019-01" db="EMBL/GenBank/DDBJ databases">
        <title>The draft genome of Rhizobium sp. 24NR.</title>
        <authorList>
            <person name="Liu L."/>
            <person name="Liang L."/>
            <person name="Shi S."/>
            <person name="Xu L."/>
            <person name="Wang X."/>
            <person name="Li L."/>
            <person name="Zhang X."/>
        </authorList>
    </citation>
    <scope>NUCLEOTIDE SEQUENCE [LARGE SCALE GENOMIC DNA]</scope>
    <source>
        <strain evidence="1 2">24NR</strain>
    </source>
</reference>
<evidence type="ECO:0000313" key="1">
    <source>
        <dbReference type="EMBL" id="RWX78307.1"/>
    </source>
</evidence>
<dbReference type="RefSeq" id="WP_128442285.1">
    <property type="nucleotide sequence ID" value="NZ_SBIP01000002.1"/>
</dbReference>
<dbReference type="EMBL" id="SBIP01000002">
    <property type="protein sequence ID" value="RWX78307.1"/>
    <property type="molecule type" value="Genomic_DNA"/>
</dbReference>
<comment type="caution">
    <text evidence="1">The sequence shown here is derived from an EMBL/GenBank/DDBJ whole genome shotgun (WGS) entry which is preliminary data.</text>
</comment>
<sequence length="79" mass="8792">MTNPTGDALKAYDAQMRVKPLEWRDGRSDKTVFPVVQVAVILGADNLDGLDYEVIGPDRHNLYEVVFGNKIIKSRGSET</sequence>
<proteinExistence type="predicted"/>
<name>A0A3S3SEH6_9HYPH</name>
<evidence type="ECO:0000313" key="2">
    <source>
        <dbReference type="Proteomes" id="UP000287687"/>
    </source>
</evidence>